<keyword evidence="6" id="KW-0460">Magnesium</keyword>
<dbReference type="InterPro" id="IPR038987">
    <property type="entry name" value="MoeA-like"/>
</dbReference>
<dbReference type="PANTHER" id="PTHR10192:SF5">
    <property type="entry name" value="GEPHYRIN"/>
    <property type="match status" value="1"/>
</dbReference>
<comment type="function">
    <text evidence="1 6">Catalyzes the insertion of molybdate into adenylated molybdopterin with the concomitant release of AMP.</text>
</comment>
<name>A0ABW0SXT0_9GAMM</name>
<dbReference type="InterPro" id="IPR005110">
    <property type="entry name" value="MoeA_linker/N"/>
</dbReference>
<evidence type="ECO:0000256" key="4">
    <source>
        <dbReference type="ARBA" id="ARBA00023150"/>
    </source>
</evidence>
<sequence>MIDYAQALQRLLQQVMPQAAESCLLADAAGRISAGAVHSPIALPTFDHAAMDGYALAADEPLLAGSEHAVSGSRAAGDGACASGGECCEIMTGAQLPAGLNSVVAVENTHMLETHADGTPARIRLLQALAPGQNVRYAGSDVAPGTPVLSAGARLDSADVMLLAALGIGRIDVVRRPRVAIVGTGKELQADATQPLVSGRIHNSNGPYLVAALRAAGAHVLLCETVDDTPATYIDALRQAVDAGADLVISTGAVSMGRHDFVPATLDRLGAQQLFHGVAIRPGKPLLCARLVAGPLIFAMPGTPMAVAAAIRFFVSPMLRAMAGQAAELPLHAVLDTPQQPKPGLRHFLRATLHQDRDGRLHARVLAQQQPFRIRPFAEAGAWVVLPEGAADCARDSMVEVVGLLHGHPPRIDPPPP</sequence>
<dbReference type="Proteomes" id="UP001596111">
    <property type="component" value="Unassembled WGS sequence"/>
</dbReference>
<dbReference type="InterPro" id="IPR036688">
    <property type="entry name" value="MoeA_C_domain_IV_sf"/>
</dbReference>
<dbReference type="Pfam" id="PF03454">
    <property type="entry name" value="MoeA_C"/>
    <property type="match status" value="1"/>
</dbReference>
<evidence type="ECO:0000256" key="1">
    <source>
        <dbReference type="ARBA" id="ARBA00002901"/>
    </source>
</evidence>
<evidence type="ECO:0000256" key="5">
    <source>
        <dbReference type="ARBA" id="ARBA00047317"/>
    </source>
</evidence>
<organism evidence="8 9">
    <name type="scientific">Rhodanobacter terrae</name>
    <dbReference type="NCBI Taxonomy" id="418647"/>
    <lineage>
        <taxon>Bacteria</taxon>
        <taxon>Pseudomonadati</taxon>
        <taxon>Pseudomonadota</taxon>
        <taxon>Gammaproteobacteria</taxon>
        <taxon>Lysobacterales</taxon>
        <taxon>Rhodanobacteraceae</taxon>
        <taxon>Rhodanobacter</taxon>
    </lineage>
</organism>
<dbReference type="Pfam" id="PF00994">
    <property type="entry name" value="MoCF_biosynth"/>
    <property type="match status" value="1"/>
</dbReference>
<keyword evidence="9" id="KW-1185">Reference proteome</keyword>
<keyword evidence="6" id="KW-0808">Transferase</keyword>
<comment type="caution">
    <text evidence="8">The sequence shown here is derived from an EMBL/GenBank/DDBJ whole genome shotgun (WGS) entry which is preliminary data.</text>
</comment>
<feature type="domain" description="MoaB/Mog" evidence="7">
    <location>
        <begin position="180"/>
        <end position="321"/>
    </location>
</feature>
<dbReference type="InterPro" id="IPR001453">
    <property type="entry name" value="MoaB/Mog_dom"/>
</dbReference>
<evidence type="ECO:0000256" key="6">
    <source>
        <dbReference type="RuleBase" id="RU365090"/>
    </source>
</evidence>
<dbReference type="Gene3D" id="3.40.980.10">
    <property type="entry name" value="MoaB/Mog-like domain"/>
    <property type="match status" value="1"/>
</dbReference>
<evidence type="ECO:0000256" key="3">
    <source>
        <dbReference type="ARBA" id="ARBA00010763"/>
    </source>
</evidence>
<dbReference type="EC" id="2.10.1.1" evidence="6"/>
<evidence type="ECO:0000313" key="8">
    <source>
        <dbReference type="EMBL" id="MFC5581166.1"/>
    </source>
</evidence>
<protein>
    <recommendedName>
        <fullName evidence="6">Molybdopterin molybdenumtransferase</fullName>
        <ecNumber evidence="6">2.10.1.1</ecNumber>
    </recommendedName>
</protein>
<dbReference type="EMBL" id="JBHSNG010000007">
    <property type="protein sequence ID" value="MFC5581166.1"/>
    <property type="molecule type" value="Genomic_DNA"/>
</dbReference>
<dbReference type="PANTHER" id="PTHR10192">
    <property type="entry name" value="MOLYBDOPTERIN BIOSYNTHESIS PROTEIN"/>
    <property type="match status" value="1"/>
</dbReference>
<dbReference type="SUPFAM" id="SSF63867">
    <property type="entry name" value="MoeA C-terminal domain-like"/>
    <property type="match status" value="1"/>
</dbReference>
<dbReference type="SUPFAM" id="SSF63882">
    <property type="entry name" value="MoeA N-terminal region -like"/>
    <property type="match status" value="1"/>
</dbReference>
<dbReference type="Gene3D" id="2.40.340.10">
    <property type="entry name" value="MoeA, C-terminal, domain IV"/>
    <property type="match status" value="1"/>
</dbReference>
<dbReference type="SUPFAM" id="SSF53218">
    <property type="entry name" value="Molybdenum cofactor biosynthesis proteins"/>
    <property type="match status" value="1"/>
</dbReference>
<dbReference type="Gene3D" id="2.170.190.11">
    <property type="entry name" value="Molybdopterin biosynthesis moea protein, domain 3"/>
    <property type="match status" value="1"/>
</dbReference>
<dbReference type="InterPro" id="IPR036135">
    <property type="entry name" value="MoeA_linker/N_sf"/>
</dbReference>
<dbReference type="CDD" id="cd00887">
    <property type="entry name" value="MoeA"/>
    <property type="match status" value="1"/>
</dbReference>
<gene>
    <name evidence="8" type="ORF">ACFPPB_08595</name>
</gene>
<evidence type="ECO:0000256" key="2">
    <source>
        <dbReference type="ARBA" id="ARBA00005046"/>
    </source>
</evidence>
<dbReference type="InterPro" id="IPR036425">
    <property type="entry name" value="MoaB/Mog-like_dom_sf"/>
</dbReference>
<dbReference type="NCBIfam" id="TIGR00177">
    <property type="entry name" value="molyb_syn"/>
    <property type="match status" value="1"/>
</dbReference>
<comment type="catalytic activity">
    <reaction evidence="5">
        <text>adenylyl-molybdopterin + molybdate = Mo-molybdopterin + AMP + H(+)</text>
        <dbReference type="Rhea" id="RHEA:35047"/>
        <dbReference type="ChEBI" id="CHEBI:15378"/>
        <dbReference type="ChEBI" id="CHEBI:36264"/>
        <dbReference type="ChEBI" id="CHEBI:62727"/>
        <dbReference type="ChEBI" id="CHEBI:71302"/>
        <dbReference type="ChEBI" id="CHEBI:456215"/>
        <dbReference type="EC" id="2.10.1.1"/>
    </reaction>
</comment>
<comment type="similarity">
    <text evidence="3 6">Belongs to the MoeA family.</text>
</comment>
<keyword evidence="4 6" id="KW-0501">Molybdenum cofactor biosynthesis</keyword>
<dbReference type="Pfam" id="PF03453">
    <property type="entry name" value="MoeA_N"/>
    <property type="match status" value="1"/>
</dbReference>
<accession>A0ABW0SXT0</accession>
<evidence type="ECO:0000313" key="9">
    <source>
        <dbReference type="Proteomes" id="UP001596111"/>
    </source>
</evidence>
<keyword evidence="6" id="KW-0500">Molybdenum</keyword>
<evidence type="ECO:0000259" key="7">
    <source>
        <dbReference type="SMART" id="SM00852"/>
    </source>
</evidence>
<keyword evidence="6" id="KW-0479">Metal-binding</keyword>
<dbReference type="Gene3D" id="3.90.105.10">
    <property type="entry name" value="Molybdopterin biosynthesis moea protein, domain 2"/>
    <property type="match status" value="1"/>
</dbReference>
<dbReference type="SMART" id="SM00852">
    <property type="entry name" value="MoCF_biosynth"/>
    <property type="match status" value="1"/>
</dbReference>
<comment type="pathway">
    <text evidence="2 6">Cofactor biosynthesis; molybdopterin biosynthesis.</text>
</comment>
<proteinExistence type="inferred from homology"/>
<dbReference type="RefSeq" id="WP_377326337.1">
    <property type="nucleotide sequence ID" value="NZ_JBHSNG010000007.1"/>
</dbReference>
<dbReference type="InterPro" id="IPR005111">
    <property type="entry name" value="MoeA_C_domain_IV"/>
</dbReference>
<comment type="cofactor">
    <cofactor evidence="6">
        <name>Mg(2+)</name>
        <dbReference type="ChEBI" id="CHEBI:18420"/>
    </cofactor>
</comment>
<reference evidence="9" key="1">
    <citation type="journal article" date="2019" name="Int. J. Syst. Evol. Microbiol.">
        <title>The Global Catalogue of Microorganisms (GCM) 10K type strain sequencing project: providing services to taxonomists for standard genome sequencing and annotation.</title>
        <authorList>
            <consortium name="The Broad Institute Genomics Platform"/>
            <consortium name="The Broad Institute Genome Sequencing Center for Infectious Disease"/>
            <person name="Wu L."/>
            <person name="Ma J."/>
        </authorList>
    </citation>
    <scope>NUCLEOTIDE SEQUENCE [LARGE SCALE GENOMIC DNA]</scope>
    <source>
        <strain evidence="9">CGMCC 1.13587</strain>
    </source>
</reference>